<evidence type="ECO:0000256" key="3">
    <source>
        <dbReference type="ARBA" id="ARBA00022722"/>
    </source>
</evidence>
<dbReference type="InterPro" id="IPR003156">
    <property type="entry name" value="DHHA1_dom"/>
</dbReference>
<feature type="domain" description="DDH" evidence="7">
    <location>
        <begin position="248"/>
        <end position="412"/>
    </location>
</feature>
<comment type="caution">
    <text evidence="10">The sequence shown here is derived from an EMBL/GenBank/DDBJ whole genome shotgun (WGS) entry which is preliminary data.</text>
</comment>
<dbReference type="Proteomes" id="UP000249633">
    <property type="component" value="Unassembled WGS sequence"/>
</dbReference>
<sequence length="748" mass="78665">MARAERHHLADRPRQRAGRPAGRQHRARDRPGHGALAARVAHAAALAERGADAAAWRRAERRTRGPRRAGRQLGLDQRPGPLQQRAAPAAAGGPPPQRPAAAGRPGRLAGRLAAAGCRPAGRAGGHARPGQPDAGRRTLRAALDGTAAGLDAKTRTALARCRAGPAAGGAVNAPRFIEREVPATAASALEQAGVAPLLARLLAARGVQDAAELGDDLGQLLPPTGAQGLLGLPEAGRLLADTLQSGGRIVIVADYDCDGATACAVMLRGLRLLGAAPGQLGYVVPDRAVHGYGLTPTIVDLAMQQAPALLLTVDNGIASSAGVAHAQALGLRVLVTDHHLPAVEQGQVVLPAADAIVNPNQPGCPFPSKSLAGVGVAFYVLMGLRAELRARLALPNPEPALGQLLDLVALGTVADVVRLDANNRRLVAQGLRRMRAGRAQPGVLALFTAAKRDATKAQSFDLGFALGPRINAAGRLADMTLGITCLTTDDTEQALALATQLDAINRERRDIESGMRDAAEARLDDLVDQLAGALPPAVALFDPDFHEGVVGIVASRIKDRVHRPTFVFARGADGRLKGSGRSIPGFHLRDALDLISKREPGLLAKFGGHAMAAGATLEDASVQRFDAALRQVAAEWLDEATLTRTLRHDGPLPAGAASAETAQLLDGQVWGQGFEPPVFCDRFQLVSQRLVGEKHLKLRLRRGQELRDAIWFGHTEELPAEVTLAYRLSLDEWQGQQRVQFVVEAAQA</sequence>
<feature type="region of interest" description="Disordered" evidence="6">
    <location>
        <begin position="1"/>
        <end position="108"/>
    </location>
</feature>
<evidence type="ECO:0000259" key="8">
    <source>
        <dbReference type="Pfam" id="PF02272"/>
    </source>
</evidence>
<dbReference type="GO" id="GO:0006310">
    <property type="term" value="P:DNA recombination"/>
    <property type="evidence" value="ECO:0007669"/>
    <property type="project" value="InterPro"/>
</dbReference>
<dbReference type="AlphaFoldDB" id="A0A2W5FXT6"/>
<dbReference type="GO" id="GO:0003676">
    <property type="term" value="F:nucleic acid binding"/>
    <property type="evidence" value="ECO:0007669"/>
    <property type="project" value="InterPro"/>
</dbReference>
<dbReference type="PANTHER" id="PTHR30255:SF2">
    <property type="entry name" value="SINGLE-STRANDED-DNA-SPECIFIC EXONUCLEASE RECJ"/>
    <property type="match status" value="1"/>
</dbReference>
<dbReference type="EMBL" id="QFOD01000004">
    <property type="protein sequence ID" value="PZP34449.1"/>
    <property type="molecule type" value="Genomic_DNA"/>
</dbReference>
<comment type="similarity">
    <text evidence="1">Belongs to the RecJ family.</text>
</comment>
<evidence type="ECO:0000259" key="9">
    <source>
        <dbReference type="Pfam" id="PF17768"/>
    </source>
</evidence>
<evidence type="ECO:0000313" key="11">
    <source>
        <dbReference type="Proteomes" id="UP000249633"/>
    </source>
</evidence>
<dbReference type="InterPro" id="IPR038763">
    <property type="entry name" value="DHH_sf"/>
</dbReference>
<feature type="compositionally biased region" description="Low complexity" evidence="6">
    <location>
        <begin position="77"/>
        <end position="92"/>
    </location>
</feature>
<evidence type="ECO:0000256" key="2">
    <source>
        <dbReference type="ARBA" id="ARBA00019841"/>
    </source>
</evidence>
<evidence type="ECO:0000256" key="5">
    <source>
        <dbReference type="ARBA" id="ARBA00022839"/>
    </source>
</evidence>
<evidence type="ECO:0000256" key="4">
    <source>
        <dbReference type="ARBA" id="ARBA00022801"/>
    </source>
</evidence>
<feature type="compositionally biased region" description="Basic residues" evidence="6">
    <location>
        <begin position="59"/>
        <end position="70"/>
    </location>
</feature>
<feature type="domain" description="RecJ OB" evidence="9">
    <location>
        <begin position="649"/>
        <end position="744"/>
    </location>
</feature>
<dbReference type="Pfam" id="PF17768">
    <property type="entry name" value="RecJ_OB"/>
    <property type="match status" value="1"/>
</dbReference>
<gene>
    <name evidence="10" type="primary">recJ</name>
    <name evidence="10" type="ORF">DI603_05700</name>
</gene>
<evidence type="ECO:0000259" key="7">
    <source>
        <dbReference type="Pfam" id="PF01368"/>
    </source>
</evidence>
<keyword evidence="5 10" id="KW-0269">Exonuclease</keyword>
<dbReference type="Pfam" id="PF02272">
    <property type="entry name" value="DHHA1"/>
    <property type="match status" value="1"/>
</dbReference>
<keyword evidence="3" id="KW-0540">Nuclease</keyword>
<dbReference type="GO" id="GO:0006281">
    <property type="term" value="P:DNA repair"/>
    <property type="evidence" value="ECO:0007669"/>
    <property type="project" value="InterPro"/>
</dbReference>
<organism evidence="10 11">
    <name type="scientific">Roseateles depolymerans</name>
    <dbReference type="NCBI Taxonomy" id="76731"/>
    <lineage>
        <taxon>Bacteria</taxon>
        <taxon>Pseudomonadati</taxon>
        <taxon>Pseudomonadota</taxon>
        <taxon>Betaproteobacteria</taxon>
        <taxon>Burkholderiales</taxon>
        <taxon>Sphaerotilaceae</taxon>
        <taxon>Roseateles</taxon>
    </lineage>
</organism>
<feature type="compositionally biased region" description="Low complexity" evidence="6">
    <location>
        <begin position="99"/>
        <end position="108"/>
    </location>
</feature>
<evidence type="ECO:0000313" key="10">
    <source>
        <dbReference type="EMBL" id="PZP34449.1"/>
    </source>
</evidence>
<dbReference type="PANTHER" id="PTHR30255">
    <property type="entry name" value="SINGLE-STRANDED-DNA-SPECIFIC EXONUCLEASE RECJ"/>
    <property type="match status" value="1"/>
</dbReference>
<protein>
    <recommendedName>
        <fullName evidence="2">Single-stranded-DNA-specific exonuclease RecJ</fullName>
    </recommendedName>
</protein>
<feature type="domain" description="DHHA1" evidence="8">
    <location>
        <begin position="539"/>
        <end position="633"/>
    </location>
</feature>
<proteinExistence type="inferred from homology"/>
<feature type="compositionally biased region" description="Basic and acidic residues" evidence="6">
    <location>
        <begin position="49"/>
        <end position="58"/>
    </location>
</feature>
<name>A0A2W5FXT6_9BURK</name>
<evidence type="ECO:0000256" key="1">
    <source>
        <dbReference type="ARBA" id="ARBA00005915"/>
    </source>
</evidence>
<dbReference type="GO" id="GO:0008409">
    <property type="term" value="F:5'-3' exonuclease activity"/>
    <property type="evidence" value="ECO:0007669"/>
    <property type="project" value="InterPro"/>
</dbReference>
<dbReference type="Pfam" id="PF01368">
    <property type="entry name" value="DHH"/>
    <property type="match status" value="1"/>
</dbReference>
<evidence type="ECO:0000256" key="6">
    <source>
        <dbReference type="SAM" id="MobiDB-lite"/>
    </source>
</evidence>
<feature type="compositionally biased region" description="Low complexity" evidence="6">
    <location>
        <begin position="33"/>
        <end position="48"/>
    </location>
</feature>
<dbReference type="Gene3D" id="3.10.310.30">
    <property type="match status" value="1"/>
</dbReference>
<dbReference type="InterPro" id="IPR001667">
    <property type="entry name" value="DDH_dom"/>
</dbReference>
<accession>A0A2W5FXT6</accession>
<dbReference type="SUPFAM" id="SSF64182">
    <property type="entry name" value="DHH phosphoesterases"/>
    <property type="match status" value="1"/>
</dbReference>
<dbReference type="InterPro" id="IPR004610">
    <property type="entry name" value="RecJ"/>
</dbReference>
<reference evidence="10 11" key="1">
    <citation type="submission" date="2017-08" db="EMBL/GenBank/DDBJ databases">
        <title>Infants hospitalized years apart are colonized by the same room-sourced microbial strains.</title>
        <authorList>
            <person name="Brooks B."/>
            <person name="Olm M.R."/>
            <person name="Firek B.A."/>
            <person name="Baker R."/>
            <person name="Thomas B.C."/>
            <person name="Morowitz M.J."/>
            <person name="Banfield J.F."/>
        </authorList>
    </citation>
    <scope>NUCLEOTIDE SEQUENCE [LARGE SCALE GENOMIC DNA]</scope>
    <source>
        <strain evidence="10">S2_012_000_R2_81</strain>
    </source>
</reference>
<dbReference type="InterPro" id="IPR051673">
    <property type="entry name" value="SSDNA_exonuclease_RecJ"/>
</dbReference>
<dbReference type="InterPro" id="IPR041122">
    <property type="entry name" value="RecJ_OB"/>
</dbReference>
<keyword evidence="4" id="KW-0378">Hydrolase</keyword>
<dbReference type="Gene3D" id="3.90.1640.30">
    <property type="match status" value="1"/>
</dbReference>
<dbReference type="NCBIfam" id="TIGR00644">
    <property type="entry name" value="recJ"/>
    <property type="match status" value="1"/>
</dbReference>